<comment type="cofactor">
    <cofactor evidence="1">
        <name>[4Fe-4S] cluster</name>
        <dbReference type="ChEBI" id="CHEBI:49883"/>
    </cofactor>
</comment>
<protein>
    <submittedName>
        <fullName evidence="7">Radical SAM protein</fullName>
    </submittedName>
</protein>
<evidence type="ECO:0000256" key="1">
    <source>
        <dbReference type="ARBA" id="ARBA00001966"/>
    </source>
</evidence>
<dbReference type="EMBL" id="MPIN01000005">
    <property type="protein sequence ID" value="OJH38683.1"/>
    <property type="molecule type" value="Genomic_DNA"/>
</dbReference>
<evidence type="ECO:0000256" key="2">
    <source>
        <dbReference type="ARBA" id="ARBA00022691"/>
    </source>
</evidence>
<evidence type="ECO:0000259" key="6">
    <source>
        <dbReference type="PROSITE" id="PS51918"/>
    </source>
</evidence>
<keyword evidence="2" id="KW-0949">S-adenosyl-L-methionine</keyword>
<keyword evidence="3" id="KW-0479">Metal-binding</keyword>
<evidence type="ECO:0000256" key="4">
    <source>
        <dbReference type="ARBA" id="ARBA00023004"/>
    </source>
</evidence>
<comment type="caution">
    <text evidence="7">The sequence shown here is derived from an EMBL/GenBank/DDBJ whole genome shotgun (WGS) entry which is preliminary data.</text>
</comment>
<dbReference type="InterPro" id="IPR013785">
    <property type="entry name" value="Aldolase_TIM"/>
</dbReference>
<dbReference type="PROSITE" id="PS51918">
    <property type="entry name" value="RADICAL_SAM"/>
    <property type="match status" value="1"/>
</dbReference>
<reference evidence="7 8" key="2">
    <citation type="submission" date="2016-12" db="EMBL/GenBank/DDBJ databases">
        <title>Draft Genome Sequence of Cystobacter ferrugineus Strain Cbfe23.</title>
        <authorList>
            <person name="Akbar S."/>
            <person name="Dowd S.E."/>
            <person name="Stevens D.C."/>
        </authorList>
    </citation>
    <scope>NUCLEOTIDE SEQUENCE [LARGE SCALE GENOMIC DNA]</scope>
    <source>
        <strain evidence="7 8">Cbfe23</strain>
    </source>
</reference>
<dbReference type="STRING" id="83449.BON30_20845"/>
<feature type="domain" description="Radical SAM core" evidence="6">
    <location>
        <begin position="92"/>
        <end position="316"/>
    </location>
</feature>
<evidence type="ECO:0000313" key="8">
    <source>
        <dbReference type="Proteomes" id="UP000182229"/>
    </source>
</evidence>
<dbReference type="CDD" id="cd01335">
    <property type="entry name" value="Radical_SAM"/>
    <property type="match status" value="1"/>
</dbReference>
<reference evidence="8" key="1">
    <citation type="submission" date="2016-11" db="EMBL/GenBank/DDBJ databases">
        <authorList>
            <person name="Shukria A."/>
            <person name="Stevens D.C."/>
        </authorList>
    </citation>
    <scope>NUCLEOTIDE SEQUENCE [LARGE SCALE GENOMIC DNA]</scope>
    <source>
        <strain evidence="8">Cbfe23</strain>
    </source>
</reference>
<keyword evidence="8" id="KW-1185">Reference proteome</keyword>
<dbReference type="Proteomes" id="UP000182229">
    <property type="component" value="Unassembled WGS sequence"/>
</dbReference>
<organism evidence="7 8">
    <name type="scientific">Cystobacter ferrugineus</name>
    <dbReference type="NCBI Taxonomy" id="83449"/>
    <lineage>
        <taxon>Bacteria</taxon>
        <taxon>Pseudomonadati</taxon>
        <taxon>Myxococcota</taxon>
        <taxon>Myxococcia</taxon>
        <taxon>Myxococcales</taxon>
        <taxon>Cystobacterineae</taxon>
        <taxon>Archangiaceae</taxon>
        <taxon>Cystobacter</taxon>
    </lineage>
</organism>
<dbReference type="GO" id="GO:0046872">
    <property type="term" value="F:metal ion binding"/>
    <property type="evidence" value="ECO:0007669"/>
    <property type="project" value="UniProtKB-KW"/>
</dbReference>
<dbReference type="OrthoDB" id="9782387at2"/>
<evidence type="ECO:0000256" key="5">
    <source>
        <dbReference type="ARBA" id="ARBA00023014"/>
    </source>
</evidence>
<dbReference type="PANTHER" id="PTHR43306">
    <property type="entry name" value="7,8-DIHYDRO-6-HYDROXYMETHYLPTERIN DIMETHYLTRANSFERASE"/>
    <property type="match status" value="1"/>
</dbReference>
<keyword evidence="5" id="KW-0411">Iron-sulfur</keyword>
<gene>
    <name evidence="7" type="ORF">BON30_20845</name>
</gene>
<dbReference type="GO" id="GO:0051536">
    <property type="term" value="F:iron-sulfur cluster binding"/>
    <property type="evidence" value="ECO:0007669"/>
    <property type="project" value="UniProtKB-KW"/>
</dbReference>
<dbReference type="PANTHER" id="PTHR43306:SF1">
    <property type="entry name" value="7,8-DIHYDRO-6-HYDROXYMETHYLPTERIN DIMETHYLTRANSFERASE"/>
    <property type="match status" value="1"/>
</dbReference>
<dbReference type="InterPro" id="IPR034474">
    <property type="entry name" value="Methyltransferase_Class_D"/>
</dbReference>
<keyword evidence="4" id="KW-0408">Iron</keyword>
<proteinExistence type="predicted"/>
<accession>A0A1L9B906</accession>
<sequence>MTDRVRPYLFYDTAISICSTCYQRVEGKILFADGRVLLQKRCPRHGFERVLLADDVDYYKRAREIFIKPPEQPLRYNTPIRYGCPYDCGLCPDHEQHSCLTLVELTDHCNLRCPICYAESGPERQTHRSFEKVVSMLDAVVANEGEPDVVQLSGGEPTLHPDFFRILEEARARPIRHLMVNTNGIRIAKDAAFAEKLATYRKGLEVYLQFDSLEREPLMALRGADLRSVRQQALERLNALDVSTTLVVTLKKGLNDGEIGRILDFAVQQPCVRGVTFQPVQEAGRLEGYDPSRDRLTLTEVRRRILEQTRLFSPEDLIPVPCHPDSLCMGYALKHEGQVVPLTRFVPPELLVEGGRNTIVYEKDTDLQKRLFQLFSTNHSPQSSSRSLSDLLCCLPQVQVPGELTYRNVFRVLIMQFIDAQAFDLRSVKKSCVHIAHPDGRIIPFDTYNLFYRDDLERTRLAPLRNALTAAGLA</sequence>
<dbReference type="SFLD" id="SFLDG01067">
    <property type="entry name" value="SPASM/twitch_domain_containing"/>
    <property type="match status" value="1"/>
</dbReference>
<name>A0A1L9B906_9BACT</name>
<evidence type="ECO:0000313" key="7">
    <source>
        <dbReference type="EMBL" id="OJH38683.1"/>
    </source>
</evidence>
<dbReference type="GO" id="GO:0003824">
    <property type="term" value="F:catalytic activity"/>
    <property type="evidence" value="ECO:0007669"/>
    <property type="project" value="InterPro"/>
</dbReference>
<dbReference type="Gene3D" id="3.20.20.70">
    <property type="entry name" value="Aldolase class I"/>
    <property type="match status" value="1"/>
</dbReference>
<dbReference type="AlphaFoldDB" id="A0A1L9B906"/>
<evidence type="ECO:0000256" key="3">
    <source>
        <dbReference type="ARBA" id="ARBA00022723"/>
    </source>
</evidence>
<dbReference type="SFLD" id="SFLDS00029">
    <property type="entry name" value="Radical_SAM"/>
    <property type="match status" value="1"/>
</dbReference>
<dbReference type="Pfam" id="PF23545">
    <property type="entry name" value="Zn_ribbon_HMPTM"/>
    <property type="match status" value="1"/>
</dbReference>
<dbReference type="InterPro" id="IPR058240">
    <property type="entry name" value="rSAM_sf"/>
</dbReference>
<dbReference type="InterPro" id="IPR007197">
    <property type="entry name" value="rSAM"/>
</dbReference>
<dbReference type="SFLD" id="SFLDG01100">
    <property type="entry name" value="methyltransferase_(Class_D)"/>
    <property type="match status" value="1"/>
</dbReference>
<dbReference type="InterPro" id="IPR056488">
    <property type="entry name" value="Zn_ribbon_HMPTM"/>
</dbReference>
<dbReference type="SUPFAM" id="SSF102114">
    <property type="entry name" value="Radical SAM enzymes"/>
    <property type="match status" value="1"/>
</dbReference>
<dbReference type="Pfam" id="PF04055">
    <property type="entry name" value="Radical_SAM"/>
    <property type="match status" value="1"/>
</dbReference>
<dbReference type="RefSeq" id="WP_071900129.1">
    <property type="nucleotide sequence ID" value="NZ_MPIN01000005.1"/>
</dbReference>